<reference evidence="12" key="1">
    <citation type="submission" date="2022-11" db="UniProtKB">
        <authorList>
            <consortium name="WormBaseParasite"/>
        </authorList>
    </citation>
    <scope>IDENTIFICATION</scope>
</reference>
<dbReference type="AlphaFoldDB" id="A0A915D2L3"/>
<evidence type="ECO:0000259" key="10">
    <source>
        <dbReference type="PROSITE" id="PS51465"/>
    </source>
</evidence>
<feature type="transmembrane region" description="Helical" evidence="8">
    <location>
        <begin position="314"/>
        <end position="337"/>
    </location>
</feature>
<evidence type="ECO:0000256" key="7">
    <source>
        <dbReference type="ARBA" id="ARBA00023157"/>
    </source>
</evidence>
<feature type="transmembrane region" description="Helical" evidence="8">
    <location>
        <begin position="223"/>
        <end position="247"/>
    </location>
</feature>
<dbReference type="NCBIfam" id="TIGR00805">
    <property type="entry name" value="oat"/>
    <property type="match status" value="1"/>
</dbReference>
<keyword evidence="4 8" id="KW-0812">Transmembrane</keyword>
<dbReference type="GO" id="GO:0043252">
    <property type="term" value="P:sodium-independent organic anion transport"/>
    <property type="evidence" value="ECO:0007669"/>
    <property type="project" value="TreeGrafter"/>
</dbReference>
<accession>A0A915D2L3</accession>
<dbReference type="PANTHER" id="PTHR11388:SF151">
    <property type="entry name" value="SOLUTE CARRIER ORGANIC ANION TRANSPORTER FAMILY MEMBER"/>
    <property type="match status" value="1"/>
</dbReference>
<name>A0A915D2L3_9BILA</name>
<dbReference type="GO" id="GO:0006811">
    <property type="term" value="P:monoatomic ion transport"/>
    <property type="evidence" value="ECO:0007669"/>
    <property type="project" value="UniProtKB-KW"/>
</dbReference>
<dbReference type="InterPro" id="IPR036259">
    <property type="entry name" value="MFS_trans_sf"/>
</dbReference>
<sequence>MDRAEEELASFAPRHHLTHRGQPIFGSNLGLIVTGCSTFMSKYLERQFGVAPSKANMLIGMVMVPMAGCGTMLAGFLIHHFRMSCVRTLQFCVVLVVCSLMLSPMYFIYCDHDQLVGIERHYPVDDNIANHYDNATEYFNYHLETSCNAQCQCHRSEYHPVCAEFSDGSQVAFYSPCYAGCLQPYNPLQKEYTNCSCAPTNTKGGYRRVKKGFCESKCTGLTVFLILFAPFCFFTFAVGVALITVVLRTVDYDERSFALGIQWILVRIIGTIPAPVVFGWLFDVSCIKTFHLDPCSAGEHGSCMLYQNKSLADLFFAFSVGGQLVAIVCLLSVLLFFSSSLRDDPLPAQPADPPELGSNEALEKGMTDECDANELHVDECDVDGGQQKEPSIQAPIDNDEDEDEGYGAESGLVMAPEFQPMLASESNESLNRKQAI</sequence>
<evidence type="ECO:0000256" key="6">
    <source>
        <dbReference type="ARBA" id="ARBA00023136"/>
    </source>
</evidence>
<comment type="subcellular location">
    <subcellularLocation>
        <location evidence="1 8">Cell membrane</location>
        <topology evidence="1 8">Multi-pass membrane protein</topology>
    </subcellularLocation>
</comment>
<keyword evidence="3" id="KW-1003">Cell membrane</keyword>
<proteinExistence type="inferred from homology"/>
<feature type="compositionally biased region" description="Acidic residues" evidence="9">
    <location>
        <begin position="397"/>
        <end position="406"/>
    </location>
</feature>
<evidence type="ECO:0000313" key="11">
    <source>
        <dbReference type="Proteomes" id="UP000887574"/>
    </source>
</evidence>
<keyword evidence="5 8" id="KW-1133">Transmembrane helix</keyword>
<dbReference type="InterPro" id="IPR004156">
    <property type="entry name" value="OATP"/>
</dbReference>
<dbReference type="SUPFAM" id="SSF103473">
    <property type="entry name" value="MFS general substrate transporter"/>
    <property type="match status" value="1"/>
</dbReference>
<feature type="region of interest" description="Disordered" evidence="9">
    <location>
        <begin position="378"/>
        <end position="408"/>
    </location>
</feature>
<organism evidence="11 12">
    <name type="scientific">Ditylenchus dipsaci</name>
    <dbReference type="NCBI Taxonomy" id="166011"/>
    <lineage>
        <taxon>Eukaryota</taxon>
        <taxon>Metazoa</taxon>
        <taxon>Ecdysozoa</taxon>
        <taxon>Nematoda</taxon>
        <taxon>Chromadorea</taxon>
        <taxon>Rhabditida</taxon>
        <taxon>Tylenchina</taxon>
        <taxon>Tylenchomorpha</taxon>
        <taxon>Sphaerularioidea</taxon>
        <taxon>Anguinidae</taxon>
        <taxon>Anguininae</taxon>
        <taxon>Ditylenchus</taxon>
    </lineage>
</organism>
<evidence type="ECO:0000256" key="4">
    <source>
        <dbReference type="ARBA" id="ARBA00022692"/>
    </source>
</evidence>
<evidence type="ECO:0000256" key="1">
    <source>
        <dbReference type="ARBA" id="ARBA00004651"/>
    </source>
</evidence>
<protein>
    <recommendedName>
        <fullName evidence="8">Solute carrier organic anion transporter family member</fullName>
    </recommendedName>
</protein>
<keyword evidence="8" id="KW-0406">Ion transport</keyword>
<keyword evidence="7" id="KW-1015">Disulfide bond</keyword>
<dbReference type="GO" id="GO:0016323">
    <property type="term" value="C:basolateral plasma membrane"/>
    <property type="evidence" value="ECO:0007669"/>
    <property type="project" value="TreeGrafter"/>
</dbReference>
<evidence type="ECO:0000256" key="5">
    <source>
        <dbReference type="ARBA" id="ARBA00022989"/>
    </source>
</evidence>
<keyword evidence="6 8" id="KW-0472">Membrane</keyword>
<evidence type="ECO:0000313" key="12">
    <source>
        <dbReference type="WBParaSite" id="jg14765"/>
    </source>
</evidence>
<dbReference type="Pfam" id="PF03137">
    <property type="entry name" value="OATP"/>
    <property type="match status" value="1"/>
</dbReference>
<feature type="transmembrane region" description="Helical" evidence="8">
    <location>
        <begin position="89"/>
        <end position="109"/>
    </location>
</feature>
<dbReference type="WBParaSite" id="jg14765">
    <property type="protein sequence ID" value="jg14765"/>
    <property type="gene ID" value="jg14765"/>
</dbReference>
<evidence type="ECO:0000256" key="2">
    <source>
        <dbReference type="ARBA" id="ARBA00009657"/>
    </source>
</evidence>
<evidence type="ECO:0000256" key="3">
    <source>
        <dbReference type="ARBA" id="ARBA00022475"/>
    </source>
</evidence>
<feature type="transmembrane region" description="Helical" evidence="8">
    <location>
        <begin position="259"/>
        <end position="282"/>
    </location>
</feature>
<feature type="domain" description="Kazal-like" evidence="10">
    <location>
        <begin position="141"/>
        <end position="199"/>
    </location>
</feature>
<comment type="similarity">
    <text evidence="2 8">Belongs to the organo anion transporter (TC 2.A.60) family.</text>
</comment>
<evidence type="ECO:0000256" key="9">
    <source>
        <dbReference type="SAM" id="MobiDB-lite"/>
    </source>
</evidence>
<dbReference type="PANTHER" id="PTHR11388">
    <property type="entry name" value="ORGANIC ANION TRANSPORTER"/>
    <property type="match status" value="1"/>
</dbReference>
<dbReference type="GO" id="GO:0015347">
    <property type="term" value="F:sodium-independent organic anion transmembrane transporter activity"/>
    <property type="evidence" value="ECO:0007669"/>
    <property type="project" value="TreeGrafter"/>
</dbReference>
<evidence type="ECO:0000256" key="8">
    <source>
        <dbReference type="RuleBase" id="RU362056"/>
    </source>
</evidence>
<dbReference type="Proteomes" id="UP000887574">
    <property type="component" value="Unplaced"/>
</dbReference>
<dbReference type="PROSITE" id="PS51465">
    <property type="entry name" value="KAZAL_2"/>
    <property type="match status" value="1"/>
</dbReference>
<dbReference type="InterPro" id="IPR002350">
    <property type="entry name" value="Kazal_dom"/>
</dbReference>
<keyword evidence="8" id="KW-0813">Transport</keyword>
<comment type="caution">
    <text evidence="8">Lacks conserved residue(s) required for the propagation of feature annotation.</text>
</comment>
<keyword evidence="11" id="KW-1185">Reference proteome</keyword>
<feature type="transmembrane region" description="Helical" evidence="8">
    <location>
        <begin position="56"/>
        <end position="77"/>
    </location>
</feature>